<dbReference type="InterPro" id="IPR013520">
    <property type="entry name" value="Ribonucl_H"/>
</dbReference>
<evidence type="ECO:0000313" key="9">
    <source>
        <dbReference type="EMBL" id="EKU94865.1"/>
    </source>
</evidence>
<dbReference type="GO" id="GO:0008296">
    <property type="term" value="F:3'-5'-DNA exonuclease activity"/>
    <property type="evidence" value="ECO:0007669"/>
    <property type="project" value="TreeGrafter"/>
</dbReference>
<keyword evidence="3" id="KW-0479">Metal-binding</keyword>
<evidence type="ECO:0000256" key="4">
    <source>
        <dbReference type="ARBA" id="ARBA00022801"/>
    </source>
</evidence>
<keyword evidence="4" id="KW-0378">Hydrolase</keyword>
<dbReference type="PATRIC" id="fig|883066.3.peg.1380"/>
<dbReference type="SMART" id="SM00479">
    <property type="entry name" value="EXOIII"/>
    <property type="match status" value="1"/>
</dbReference>
<sequence length="229" mass="25979">MWTENPIIGFDTETTGVDAKNSRLITCSLVRLTREGAERRYWLADPGVEIPPESTEVHGITTEQAQREGQPIEEALQEISDELYSHLANGFVAVAFNASYDFTLLEAELSRHGLPTLTERLSGEIFPVIDPYLLDRALDRYRKGKRRLTNLVEHYGVGDNDSFHNAEADVIATLRVLRAMVEKFPDLTEKGLREIVDMQIAAQREFDKFLQSVGKIDHPREGWPVLAER</sequence>
<reference evidence="9 10" key="1">
    <citation type="submission" date="2012-09" db="EMBL/GenBank/DDBJ databases">
        <title>The Genome Sequence of Actinobaculum massiliae ACS-171-V-COL2.</title>
        <authorList>
            <consortium name="The Broad Institute Genome Sequencing Platform"/>
            <person name="Earl A."/>
            <person name="Ward D."/>
            <person name="Feldgarden M."/>
            <person name="Gevers D."/>
            <person name="Saerens B."/>
            <person name="Vaneechoutte M."/>
            <person name="Walker B."/>
            <person name="Young S.K."/>
            <person name="Zeng Q."/>
            <person name="Gargeya S."/>
            <person name="Fitzgerald M."/>
            <person name="Haas B."/>
            <person name="Abouelleil A."/>
            <person name="Alvarado L."/>
            <person name="Arachchi H.M."/>
            <person name="Berlin A."/>
            <person name="Chapman S.B."/>
            <person name="Goldberg J."/>
            <person name="Griggs A."/>
            <person name="Gujja S."/>
            <person name="Hansen M."/>
            <person name="Howarth C."/>
            <person name="Imamovic A."/>
            <person name="Larimer J."/>
            <person name="McCowen C."/>
            <person name="Montmayeur A."/>
            <person name="Murphy C."/>
            <person name="Neiman D."/>
            <person name="Pearson M."/>
            <person name="Priest M."/>
            <person name="Roberts A."/>
            <person name="Saif S."/>
            <person name="Shea T."/>
            <person name="Sisk P."/>
            <person name="Sykes S."/>
            <person name="Wortman J."/>
            <person name="Nusbaum C."/>
            <person name="Birren B."/>
        </authorList>
    </citation>
    <scope>NUCLEOTIDE SEQUENCE [LARGE SCALE GENOMIC DNA]</scope>
    <source>
        <strain evidence="10">ACS-171-V-Col2</strain>
    </source>
</reference>
<dbReference type="Proteomes" id="UP000009888">
    <property type="component" value="Unassembled WGS sequence"/>
</dbReference>
<evidence type="ECO:0000256" key="6">
    <source>
        <dbReference type="ARBA" id="ARBA00022842"/>
    </source>
</evidence>
<keyword evidence="2" id="KW-0540">Nuclease</keyword>
<keyword evidence="6" id="KW-0460">Magnesium</keyword>
<dbReference type="AlphaFoldDB" id="K9F075"/>
<dbReference type="InterPro" id="IPR036397">
    <property type="entry name" value="RNaseH_sf"/>
</dbReference>
<dbReference type="RefSeq" id="WP_007001525.1">
    <property type="nucleotide sequence ID" value="NZ_JH992955.1"/>
</dbReference>
<evidence type="ECO:0000256" key="1">
    <source>
        <dbReference type="ARBA" id="ARBA00001946"/>
    </source>
</evidence>
<name>K9F075_9ACTO</name>
<evidence type="ECO:0000259" key="8">
    <source>
        <dbReference type="SMART" id="SM00479"/>
    </source>
</evidence>
<dbReference type="STRING" id="202789.GCA_001457435_00791"/>
<dbReference type="CDD" id="cd06127">
    <property type="entry name" value="DEDDh"/>
    <property type="match status" value="1"/>
</dbReference>
<comment type="caution">
    <text evidence="9">The sequence shown here is derived from an EMBL/GenBank/DDBJ whole genome shotgun (WGS) entry which is preliminary data.</text>
</comment>
<accession>K9F075</accession>
<evidence type="ECO:0000256" key="7">
    <source>
        <dbReference type="ARBA" id="ARBA00025769"/>
    </source>
</evidence>
<proteinExistence type="inferred from homology"/>
<comment type="cofactor">
    <cofactor evidence="1">
        <name>Mg(2+)</name>
        <dbReference type="ChEBI" id="CHEBI:18420"/>
    </cofactor>
</comment>
<dbReference type="HOGENOM" id="CLU_047806_5_0_11"/>
<comment type="similarity">
    <text evidence="7">Belongs to the exonuclease superfamily. TREX family.</text>
</comment>
<keyword evidence="5" id="KW-0269">Exonuclease</keyword>
<keyword evidence="10" id="KW-1185">Reference proteome</keyword>
<organism evidence="9 10">
    <name type="scientific">Actinobaculum massiliense ACS-171-V-Col2</name>
    <dbReference type="NCBI Taxonomy" id="883066"/>
    <lineage>
        <taxon>Bacteria</taxon>
        <taxon>Bacillati</taxon>
        <taxon>Actinomycetota</taxon>
        <taxon>Actinomycetes</taxon>
        <taxon>Actinomycetales</taxon>
        <taxon>Actinomycetaceae</taxon>
        <taxon>Actinobaculum</taxon>
    </lineage>
</organism>
<evidence type="ECO:0000313" key="10">
    <source>
        <dbReference type="Proteomes" id="UP000009888"/>
    </source>
</evidence>
<evidence type="ECO:0000256" key="2">
    <source>
        <dbReference type="ARBA" id="ARBA00022722"/>
    </source>
</evidence>
<protein>
    <recommendedName>
        <fullName evidence="8">Exonuclease domain-containing protein</fullName>
    </recommendedName>
</protein>
<dbReference type="PANTHER" id="PTHR13058:SF19">
    <property type="entry name" value="LD40940P"/>
    <property type="match status" value="1"/>
</dbReference>
<dbReference type="Gene3D" id="3.30.420.10">
    <property type="entry name" value="Ribonuclease H-like superfamily/Ribonuclease H"/>
    <property type="match status" value="1"/>
</dbReference>
<dbReference type="EMBL" id="AGWL01000007">
    <property type="protein sequence ID" value="EKU94865.1"/>
    <property type="molecule type" value="Genomic_DNA"/>
</dbReference>
<dbReference type="Pfam" id="PF00929">
    <property type="entry name" value="RNase_T"/>
    <property type="match status" value="1"/>
</dbReference>
<dbReference type="eggNOG" id="COG0847">
    <property type="taxonomic scope" value="Bacteria"/>
</dbReference>
<feature type="domain" description="Exonuclease" evidence="8">
    <location>
        <begin position="6"/>
        <end position="186"/>
    </location>
</feature>
<dbReference type="GO" id="GO:0005737">
    <property type="term" value="C:cytoplasm"/>
    <property type="evidence" value="ECO:0007669"/>
    <property type="project" value="TreeGrafter"/>
</dbReference>
<dbReference type="GO" id="GO:0046872">
    <property type="term" value="F:metal ion binding"/>
    <property type="evidence" value="ECO:0007669"/>
    <property type="project" value="UniProtKB-KW"/>
</dbReference>
<evidence type="ECO:0000256" key="3">
    <source>
        <dbReference type="ARBA" id="ARBA00022723"/>
    </source>
</evidence>
<evidence type="ECO:0000256" key="5">
    <source>
        <dbReference type="ARBA" id="ARBA00022839"/>
    </source>
</evidence>
<dbReference type="GO" id="GO:0003676">
    <property type="term" value="F:nucleic acid binding"/>
    <property type="evidence" value="ECO:0007669"/>
    <property type="project" value="InterPro"/>
</dbReference>
<dbReference type="GO" id="GO:0006308">
    <property type="term" value="P:DNA catabolic process"/>
    <property type="evidence" value="ECO:0007669"/>
    <property type="project" value="TreeGrafter"/>
</dbReference>
<gene>
    <name evidence="9" type="ORF">HMPREF9233_01319</name>
</gene>
<dbReference type="InterPro" id="IPR012337">
    <property type="entry name" value="RNaseH-like_sf"/>
</dbReference>
<dbReference type="InterPro" id="IPR040393">
    <property type="entry name" value="TREX1/2"/>
</dbReference>
<dbReference type="NCBIfam" id="NF005927">
    <property type="entry name" value="PRK07942.1"/>
    <property type="match status" value="1"/>
</dbReference>
<dbReference type="SUPFAM" id="SSF53098">
    <property type="entry name" value="Ribonuclease H-like"/>
    <property type="match status" value="1"/>
</dbReference>
<dbReference type="PANTHER" id="PTHR13058">
    <property type="entry name" value="THREE PRIME REPAIR EXONUCLEASE 1, 2"/>
    <property type="match status" value="1"/>
</dbReference>